<dbReference type="AlphaFoldDB" id="A0AA51MSN5"/>
<dbReference type="PROSITE" id="PS51257">
    <property type="entry name" value="PROKAR_LIPOPROTEIN"/>
    <property type="match status" value="1"/>
</dbReference>
<feature type="compositionally biased region" description="Basic and acidic residues" evidence="1">
    <location>
        <begin position="290"/>
        <end position="302"/>
    </location>
</feature>
<feature type="region of interest" description="Disordered" evidence="1">
    <location>
        <begin position="290"/>
        <end position="322"/>
    </location>
</feature>
<dbReference type="RefSeq" id="WP_308136392.1">
    <property type="nucleotide sequence ID" value="NZ_CP133217.1"/>
</dbReference>
<dbReference type="EMBL" id="CP133217">
    <property type="protein sequence ID" value="WML87722.1"/>
    <property type="molecule type" value="Genomic_DNA"/>
</dbReference>
<gene>
    <name evidence="2" type="ORF">RCC75_19485</name>
    <name evidence="3" type="ORF">RCG00_04990</name>
</gene>
<organism evidence="3">
    <name type="scientific">Thiothrix subterranea</name>
    <dbReference type="NCBI Taxonomy" id="2735563"/>
    <lineage>
        <taxon>Bacteria</taxon>
        <taxon>Pseudomonadati</taxon>
        <taxon>Pseudomonadota</taxon>
        <taxon>Gammaproteobacteria</taxon>
        <taxon>Thiotrichales</taxon>
        <taxon>Thiotrichaceae</taxon>
        <taxon>Thiothrix</taxon>
    </lineage>
</organism>
<sequence length="322" mass="35189">MFSLKKIIVFVSGIILFSGCSQVNVKHISDIGEEGSIVNGMPFYLPKTVLKLSYSGDQVTDISTENLPDNKAIFSVNPEVFSNFFTDSAFSIKIGDDGVLDSLGISLTDHSMDILSSFVKIGLGSKGFDDASRSGSLVQVIDPSLLAYTYSERKNIYEADFPIGHNINGKILSPIDLSVTAKINNNVAIKGIPFRMPISVAVNICEQDCNDTNIKATYQKNILRMDIIAVAKIKSGILSGSSTRNLNFVNGFLSEYSSSKMDEKMSIDKASGSTIAASLTEIFKIIKENEKKQENPLEERQSQEVNENCPEYLENEGGCSNE</sequence>
<dbReference type="EMBL" id="JAVFKN010000037">
    <property type="protein sequence ID" value="MDQ5770720.1"/>
    <property type="molecule type" value="Genomic_DNA"/>
</dbReference>
<evidence type="ECO:0000313" key="2">
    <source>
        <dbReference type="EMBL" id="MDQ5770720.1"/>
    </source>
</evidence>
<dbReference type="Proteomes" id="UP001223336">
    <property type="component" value="Unassembled WGS sequence"/>
</dbReference>
<accession>A0AA51MSN5</accession>
<dbReference type="Proteomes" id="UP001229862">
    <property type="component" value="Chromosome"/>
</dbReference>
<proteinExistence type="predicted"/>
<protein>
    <submittedName>
        <fullName evidence="3">Uncharacterized protein</fullName>
    </submittedName>
</protein>
<evidence type="ECO:0000256" key="1">
    <source>
        <dbReference type="SAM" id="MobiDB-lite"/>
    </source>
</evidence>
<reference evidence="3 4" key="1">
    <citation type="submission" date="2023-08" db="EMBL/GenBank/DDBJ databases">
        <title>New molecular markers tilS and rpoB for phylogenetic and monitoring studies of the genus Thiothrix biodiversity.</title>
        <authorList>
            <person name="Ravin N.V."/>
            <person name="Smolyakov D."/>
            <person name="Markov N.D."/>
            <person name="Beletsky A.V."/>
            <person name="Mardanov A.V."/>
            <person name="Rudenko T.S."/>
            <person name="Grabovich M.Y."/>
        </authorList>
    </citation>
    <scope>NUCLEOTIDE SEQUENCE</scope>
    <source>
        <strain evidence="3">DNT52</strain>
        <strain evidence="2 4">H33</strain>
    </source>
</reference>
<evidence type="ECO:0000313" key="3">
    <source>
        <dbReference type="EMBL" id="WML87722.1"/>
    </source>
</evidence>
<name>A0AA51MSN5_9GAMM</name>
<keyword evidence="4" id="KW-1185">Reference proteome</keyword>
<evidence type="ECO:0000313" key="4">
    <source>
        <dbReference type="Proteomes" id="UP001223336"/>
    </source>
</evidence>